<dbReference type="KEGG" id="vg:40085927"/>
<dbReference type="Proteomes" id="UP000224101">
    <property type="component" value="Segment"/>
</dbReference>
<dbReference type="EMBL" id="KY979132">
    <property type="protein sequence ID" value="ASD50523.1"/>
    <property type="molecule type" value="Genomic_DNA"/>
</dbReference>
<name>A0A218M399_9CAUD</name>
<proteinExistence type="predicted"/>
<evidence type="ECO:0000259" key="1">
    <source>
        <dbReference type="Pfam" id="PF24963"/>
    </source>
</evidence>
<dbReference type="OrthoDB" id="23197at10239"/>
<feature type="domain" description="DUF7768" evidence="1">
    <location>
        <begin position="62"/>
        <end position="160"/>
    </location>
</feature>
<keyword evidence="3" id="KW-1185">Reference proteome</keyword>
<reference evidence="2 3" key="1">
    <citation type="submission" date="2017-08" db="EMBL/GenBank/DDBJ databases">
        <title>Characterization and complete genome sequence of novel bacteriophage infecting the causal agent of bacterial fruit blotch, Acidovorax citrulli.</title>
        <authorList>
            <person name="Midani A.R."/>
            <person name="Park S.-H."/>
            <person name="Choi T.-J."/>
        </authorList>
    </citation>
    <scope>NUCLEOTIDE SEQUENCE [LARGE SCALE GENOMIC DNA]</scope>
</reference>
<evidence type="ECO:0000313" key="3">
    <source>
        <dbReference type="Proteomes" id="UP000224101"/>
    </source>
</evidence>
<sequence>MALKGSQLAKILAPKFMTGGTPDADVPADPKRPGVPQYTSAFERADQREALNVAKYTRKRAVLISPFMPEDLSNAGKMLRYANRAVQDSLMRNEAPIASHAFFFGLAPNVPIERDAGLHSQLSWIPKADVVVVYVDFGITAAMQVAINVAEVKAKKIEYRSIGATA</sequence>
<dbReference type="GeneID" id="40085927"/>
<organism evidence="2 3">
    <name type="scientific">Acidovorax phage ACP17</name>
    <dbReference type="NCBI Taxonomy" id="2010329"/>
    <lineage>
        <taxon>Viruses</taxon>
        <taxon>Duplodnaviria</taxon>
        <taxon>Heunggongvirae</taxon>
        <taxon>Uroviricota</taxon>
        <taxon>Caudoviricetes</taxon>
        <taxon>Busanvirus</taxon>
        <taxon>Busanvirus ACP17</taxon>
    </lineage>
</organism>
<dbReference type="InterPro" id="IPR056670">
    <property type="entry name" value="DUF7768"/>
</dbReference>
<protein>
    <recommendedName>
        <fullName evidence="1">DUF7768 domain-containing protein</fullName>
    </recommendedName>
</protein>
<accession>A0A218M399</accession>
<evidence type="ECO:0000313" key="2">
    <source>
        <dbReference type="EMBL" id="ASD50523.1"/>
    </source>
</evidence>
<dbReference type="RefSeq" id="YP_009609842.1">
    <property type="nucleotide sequence ID" value="NC_041997.1"/>
</dbReference>
<dbReference type="Pfam" id="PF24963">
    <property type="entry name" value="DUF7768"/>
    <property type="match status" value="1"/>
</dbReference>